<proteinExistence type="predicted"/>
<organism evidence="1 2">
    <name type="scientific">Pseudoduganella namucuonensis</name>
    <dbReference type="NCBI Taxonomy" id="1035707"/>
    <lineage>
        <taxon>Bacteria</taxon>
        <taxon>Pseudomonadati</taxon>
        <taxon>Pseudomonadota</taxon>
        <taxon>Betaproteobacteria</taxon>
        <taxon>Burkholderiales</taxon>
        <taxon>Oxalobacteraceae</taxon>
        <taxon>Telluria group</taxon>
        <taxon>Pseudoduganella</taxon>
    </lineage>
</organism>
<dbReference type="Gene3D" id="3.40.390.10">
    <property type="entry name" value="Collagenase (Catalytic Domain)"/>
    <property type="match status" value="1"/>
</dbReference>
<dbReference type="InterPro" id="IPR010384">
    <property type="entry name" value="MtfA_fam"/>
</dbReference>
<dbReference type="InterPro" id="IPR024079">
    <property type="entry name" value="MetalloPept_cat_dom_sf"/>
</dbReference>
<dbReference type="Proteomes" id="UP000199391">
    <property type="component" value="Unassembled WGS sequence"/>
</dbReference>
<dbReference type="CDD" id="cd20169">
    <property type="entry name" value="Peptidase_M90_mtfA"/>
    <property type="match status" value="1"/>
</dbReference>
<dbReference type="GO" id="GO:0005829">
    <property type="term" value="C:cytosol"/>
    <property type="evidence" value="ECO:0007669"/>
    <property type="project" value="TreeGrafter"/>
</dbReference>
<dbReference type="STRING" id="1035707.SAMN05216552_101073"/>
<accession>A0A1I7J5L8</accession>
<dbReference type="Gene3D" id="1.10.472.150">
    <property type="entry name" value="Glucose-regulated metallo-peptidase M90, N-terminal domain"/>
    <property type="match status" value="1"/>
</dbReference>
<dbReference type="InterPro" id="IPR042252">
    <property type="entry name" value="MtfA_N"/>
</dbReference>
<dbReference type="PANTHER" id="PTHR30164">
    <property type="entry name" value="MTFA PEPTIDASE"/>
    <property type="match status" value="1"/>
</dbReference>
<dbReference type="EMBL" id="FPBO01000010">
    <property type="protein sequence ID" value="SFU80411.1"/>
    <property type="molecule type" value="Genomic_DNA"/>
</dbReference>
<dbReference type="GO" id="GO:0004177">
    <property type="term" value="F:aminopeptidase activity"/>
    <property type="evidence" value="ECO:0007669"/>
    <property type="project" value="TreeGrafter"/>
</dbReference>
<sequence length="302" mass="34102">MDGIMDAWLWISLAALACAAPLLYPRWTLRRALARPLPPEALAILERNVGPYRSMEPALREQLRQLVKRFLHRKKFVGCEGLEIDDEMRYTIAGQACLLLLNRPSKVYRALHTILVYPGAFLVPRQEVGPGGVVTAGKHTLLGESWDDGRVVLSWDDALRGARDWREGQNVVLHEFAHQLDSESGHGNGAPYLGSHENYRNWSAVLSRDFANLRHDAYYGRQDGVIDHYGATSPAEFFAVATETFFGKPWQMAERHAALYDELRKYYRVDPREWQAAPPAEAVEAPVFMAPSGQRSFAVASW</sequence>
<evidence type="ECO:0008006" key="3">
    <source>
        <dbReference type="Google" id="ProtNLM"/>
    </source>
</evidence>
<evidence type="ECO:0000313" key="2">
    <source>
        <dbReference type="Proteomes" id="UP000199391"/>
    </source>
</evidence>
<dbReference type="SUPFAM" id="SSF55486">
    <property type="entry name" value="Metalloproteases ('zincins'), catalytic domain"/>
    <property type="match status" value="1"/>
</dbReference>
<keyword evidence="2" id="KW-1185">Reference proteome</keyword>
<name>A0A1I7J5L8_9BURK</name>
<dbReference type="Pfam" id="PF06167">
    <property type="entry name" value="Peptidase_M90"/>
    <property type="match status" value="1"/>
</dbReference>
<dbReference type="PANTHER" id="PTHR30164:SF2">
    <property type="entry name" value="PROTEIN MTFA"/>
    <property type="match status" value="1"/>
</dbReference>
<protein>
    <recommendedName>
        <fullName evidence="3">Zinc-dependent peptidase</fullName>
    </recommendedName>
</protein>
<reference evidence="2" key="1">
    <citation type="submission" date="2016-10" db="EMBL/GenBank/DDBJ databases">
        <authorList>
            <person name="Varghese N."/>
            <person name="Submissions S."/>
        </authorList>
    </citation>
    <scope>NUCLEOTIDE SEQUENCE [LARGE SCALE GENOMIC DNA]</scope>
    <source>
        <strain evidence="2">CGMCC 1.11014</strain>
    </source>
</reference>
<dbReference type="GO" id="GO:0008237">
    <property type="term" value="F:metallopeptidase activity"/>
    <property type="evidence" value="ECO:0007669"/>
    <property type="project" value="InterPro"/>
</dbReference>
<gene>
    <name evidence="1" type="ORF">SAMN05216552_101073</name>
</gene>
<evidence type="ECO:0000313" key="1">
    <source>
        <dbReference type="EMBL" id="SFU80411.1"/>
    </source>
</evidence>
<dbReference type="AlphaFoldDB" id="A0A1I7J5L8"/>